<dbReference type="Gene3D" id="2.60.120.200">
    <property type="match status" value="1"/>
</dbReference>
<organism evidence="4 5">
    <name type="scientific">Flavivirga aquatica</name>
    <dbReference type="NCBI Taxonomy" id="1849968"/>
    <lineage>
        <taxon>Bacteria</taxon>
        <taxon>Pseudomonadati</taxon>
        <taxon>Bacteroidota</taxon>
        <taxon>Flavobacteriia</taxon>
        <taxon>Flavobacteriales</taxon>
        <taxon>Flavobacteriaceae</taxon>
        <taxon>Flavivirga</taxon>
    </lineage>
</organism>
<evidence type="ECO:0000256" key="2">
    <source>
        <dbReference type="SAM" id="SignalP"/>
    </source>
</evidence>
<feature type="signal peptide" evidence="2">
    <location>
        <begin position="1"/>
        <end position="21"/>
    </location>
</feature>
<evidence type="ECO:0000256" key="1">
    <source>
        <dbReference type="ARBA" id="ARBA00022729"/>
    </source>
</evidence>
<feature type="chain" id="PRO_5009186344" description="Secretion system C-terminal sorting domain-containing protein" evidence="2">
    <location>
        <begin position="22"/>
        <end position="1004"/>
    </location>
</feature>
<name>A0A1E5TC28_9FLAO</name>
<comment type="caution">
    <text evidence="4">The sequence shown here is derived from an EMBL/GenBank/DDBJ whole genome shotgun (WGS) entry which is preliminary data.</text>
</comment>
<dbReference type="EMBL" id="MDJD01000021">
    <property type="protein sequence ID" value="OEK08922.1"/>
    <property type="molecule type" value="Genomic_DNA"/>
</dbReference>
<dbReference type="InterPro" id="IPR026444">
    <property type="entry name" value="Secre_tail"/>
</dbReference>
<feature type="domain" description="Secretion system C-terminal sorting" evidence="3">
    <location>
        <begin position="949"/>
        <end position="995"/>
    </location>
</feature>
<protein>
    <recommendedName>
        <fullName evidence="3">Secretion system C-terminal sorting domain-containing protein</fullName>
    </recommendedName>
</protein>
<dbReference type="AlphaFoldDB" id="A0A1E5TC28"/>
<accession>A0A1E5TC28</accession>
<dbReference type="GO" id="GO:0004553">
    <property type="term" value="F:hydrolase activity, hydrolyzing O-glycosyl compounds"/>
    <property type="evidence" value="ECO:0007669"/>
    <property type="project" value="UniProtKB-ARBA"/>
</dbReference>
<dbReference type="InterPro" id="IPR013320">
    <property type="entry name" value="ConA-like_dom_sf"/>
</dbReference>
<keyword evidence="5" id="KW-1185">Reference proteome</keyword>
<evidence type="ECO:0000313" key="4">
    <source>
        <dbReference type="EMBL" id="OEK08922.1"/>
    </source>
</evidence>
<evidence type="ECO:0000313" key="5">
    <source>
        <dbReference type="Proteomes" id="UP000095713"/>
    </source>
</evidence>
<dbReference type="Pfam" id="PF18962">
    <property type="entry name" value="Por_Secre_tail"/>
    <property type="match status" value="1"/>
</dbReference>
<evidence type="ECO:0000259" key="3">
    <source>
        <dbReference type="Pfam" id="PF18962"/>
    </source>
</evidence>
<dbReference type="NCBIfam" id="TIGR04183">
    <property type="entry name" value="Por_Secre_tail"/>
    <property type="match status" value="1"/>
</dbReference>
<dbReference type="Proteomes" id="UP000095713">
    <property type="component" value="Unassembled WGS sequence"/>
</dbReference>
<sequence length="1004" mass="110815">MKYLKSILILIVFTFFNFSYSQTGPGGVGSNDGSSNLVLWLNADDITGTNGSTITNWTDSSGNNYDFTVGNGATFNTATVNGYPAFNFDGTNDYFERAFTSNITPAEFTIFSSTNVNSSTSYKAVISNRDDPSGSETRGFILYSIPNNNNWQFWTGRTNNPWQSTTGGTSTAGNWAGQTLQYTTAATNNKTLYINGSLDATSTHTMASNTVRPIRIGAGRNEITPNYYFNGDIGEVIMYDTDINAAQRIIVDNYLSAKYNYSLAANDLYTQDNPANGNFDHDVAGIGQVASGIRHRNSQGTGIVRISNPSALSDGDYLFWGEETKDPTYNFYTNTTNYYEQLNSKWRVSKINDLGTVRVRFFLHSIDLTDKPSCQPLQLVVDNDSNFSSPTVYNLTINSSETRATVSNVTFNDGDYFTLRYLDQIVWDGTNFFNGSGTENAPGNTDSCLKFTIKSGAAGILNNNANVREIEIETGGTISVSSGISISVENQVVINGVMNLLGEAQLIQNHSTTTSNSGSGYLSVNQQGSSNLHNYNYWSSPVNNGGSWQIGDLEDANGVINFNNALNANANTTPITLSSRWLYSFNGLSNTYSQWNSLSDTSNLLPGIGYTMKGSGTASPEQEYIFKGIPNDGNYSYPAIANNDFLVGNPYPSALNADQFINDNSTVIDGTLYFWEHFTSNSSHYLADYEGGYATYNLMMPTPAVADNSGLTSGDGYTSKAAPTSNIPIGQGFFVTIANSGNLVFNNQQRIFARESLSEAIFYKSSLKNKITASSISKDKRSKIWFSFKEPKNITKIIGLGYDTKASMLYDSGYDAKAYDDLRNDINWILGENKLVVQALPKINIDDELPLSIKVTDPGIYKFSIDKMQYIPDTMNVFLKDNHKNIYYNLRQDEAQVLLDNVGNHAEFSIVFKEDTILNTAEFSNDNFFTTYNAETKLLELHNIDNLINIETLSIYSVLGQKIMHLNSLETNTINISNLSNGIYILKVNTKSHENSISYKFSKY</sequence>
<dbReference type="STRING" id="1849968.A8C32_14635"/>
<proteinExistence type="predicted"/>
<dbReference type="GO" id="GO:0005975">
    <property type="term" value="P:carbohydrate metabolic process"/>
    <property type="evidence" value="ECO:0007669"/>
    <property type="project" value="UniProtKB-ARBA"/>
</dbReference>
<keyword evidence="1 2" id="KW-0732">Signal</keyword>
<reference evidence="4 5" key="1">
    <citation type="submission" date="2016-05" db="EMBL/GenBank/DDBJ databases">
        <title>Draft Genome Sequence of Algibacter sp. Strain SK-16 Isolated from the Surface Water of Aburatsubo Inlet.</title>
        <authorList>
            <person name="Wong S.-K."/>
            <person name="Yoshizawa S."/>
            <person name="Nakajima Y."/>
            <person name="Ogura Y."/>
            <person name="Tetsuya H."/>
            <person name="Hamasaki K."/>
        </authorList>
    </citation>
    <scope>NUCLEOTIDE SEQUENCE [LARGE SCALE GENOMIC DNA]</scope>
    <source>
        <strain evidence="4 5">SK-16</strain>
    </source>
</reference>
<dbReference type="SUPFAM" id="SSF49899">
    <property type="entry name" value="Concanavalin A-like lectins/glucanases"/>
    <property type="match status" value="1"/>
</dbReference>
<gene>
    <name evidence="4" type="ORF">A8C32_14635</name>
</gene>
<dbReference type="RefSeq" id="WP_069829380.1">
    <property type="nucleotide sequence ID" value="NZ_MDJD01000021.1"/>
</dbReference>